<dbReference type="InterPro" id="IPR053227">
    <property type="entry name" value="TRPL-trafficking_regulator"/>
</dbReference>
<sequence length="258" mass="27640">MIPRPALYLALLLPLLLLLLHFPAPPGQLSTQITSLAKQWHLLPPLSMADRARPPPERFPSTLATSVVLTGGPCGGKTSLLPSLSAELTSRGYKVFLLPEVPTLLLGAGVPYPNWGDDYEVLAFEAALLAVQLQLEASLSFIAAASLQRTVLVHDRALLDVAAYLEPEVWGGVRDRVGLRQAELGGRYELVLHLESAAVGLPGVYEKEKANNPARVETAEEAAALDGRIKEAWGGANVKVVGNGGGWEEKKREAIGHV</sequence>
<dbReference type="SUPFAM" id="SSF52540">
    <property type="entry name" value="P-loop containing nucleoside triphosphate hydrolases"/>
    <property type="match status" value="1"/>
</dbReference>
<evidence type="ECO:0000313" key="4">
    <source>
        <dbReference type="Proteomes" id="UP001165060"/>
    </source>
</evidence>
<dbReference type="Proteomes" id="UP001165060">
    <property type="component" value="Unassembled WGS sequence"/>
</dbReference>
<feature type="domain" description="NadR/Ttd14 AAA" evidence="2">
    <location>
        <begin position="67"/>
        <end position="250"/>
    </location>
</feature>
<evidence type="ECO:0000256" key="1">
    <source>
        <dbReference type="SAM" id="SignalP"/>
    </source>
</evidence>
<organism evidence="3 4">
    <name type="scientific">Tetraparma gracilis</name>
    <dbReference type="NCBI Taxonomy" id="2962635"/>
    <lineage>
        <taxon>Eukaryota</taxon>
        <taxon>Sar</taxon>
        <taxon>Stramenopiles</taxon>
        <taxon>Ochrophyta</taxon>
        <taxon>Bolidophyceae</taxon>
        <taxon>Parmales</taxon>
        <taxon>Triparmaceae</taxon>
        <taxon>Tetraparma</taxon>
    </lineage>
</organism>
<dbReference type="InterPro" id="IPR027417">
    <property type="entry name" value="P-loop_NTPase"/>
</dbReference>
<gene>
    <name evidence="3" type="ORF">TeGR_g7011</name>
</gene>
<dbReference type="PANTHER" id="PTHR34932">
    <property type="entry name" value="TRPL TRANSLOCATION DEFECT PROTEIN 14"/>
    <property type="match status" value="1"/>
</dbReference>
<accession>A0ABQ6MTY0</accession>
<dbReference type="Pfam" id="PF13521">
    <property type="entry name" value="AAA_28"/>
    <property type="match status" value="1"/>
</dbReference>
<dbReference type="InterPro" id="IPR038727">
    <property type="entry name" value="NadR/Ttd14_AAA_dom"/>
</dbReference>
<reference evidence="3 4" key="1">
    <citation type="journal article" date="2023" name="Commun. Biol.">
        <title>Genome analysis of Parmales, the sister group of diatoms, reveals the evolutionary specialization of diatoms from phago-mixotrophs to photoautotrophs.</title>
        <authorList>
            <person name="Ban H."/>
            <person name="Sato S."/>
            <person name="Yoshikawa S."/>
            <person name="Yamada K."/>
            <person name="Nakamura Y."/>
            <person name="Ichinomiya M."/>
            <person name="Sato N."/>
            <person name="Blanc-Mathieu R."/>
            <person name="Endo H."/>
            <person name="Kuwata A."/>
            <person name="Ogata H."/>
        </authorList>
    </citation>
    <scope>NUCLEOTIDE SEQUENCE [LARGE SCALE GENOMIC DNA]</scope>
</reference>
<feature type="signal peptide" evidence="1">
    <location>
        <begin position="1"/>
        <end position="29"/>
    </location>
</feature>
<keyword evidence="4" id="KW-1185">Reference proteome</keyword>
<comment type="caution">
    <text evidence="3">The sequence shown here is derived from an EMBL/GenBank/DDBJ whole genome shotgun (WGS) entry which is preliminary data.</text>
</comment>
<evidence type="ECO:0000259" key="2">
    <source>
        <dbReference type="Pfam" id="PF13521"/>
    </source>
</evidence>
<name>A0ABQ6MTY0_9STRA</name>
<dbReference type="EMBL" id="BRYB01006056">
    <property type="protein sequence ID" value="GMI32717.1"/>
    <property type="molecule type" value="Genomic_DNA"/>
</dbReference>
<dbReference type="Gene3D" id="3.40.50.300">
    <property type="entry name" value="P-loop containing nucleotide triphosphate hydrolases"/>
    <property type="match status" value="1"/>
</dbReference>
<protein>
    <recommendedName>
        <fullName evidence="2">NadR/Ttd14 AAA domain-containing protein</fullName>
    </recommendedName>
</protein>
<dbReference type="PANTHER" id="PTHR34932:SF1">
    <property type="entry name" value="TRPL TRANSLOCATION DEFECT PROTEIN 14"/>
    <property type="match status" value="1"/>
</dbReference>
<evidence type="ECO:0000313" key="3">
    <source>
        <dbReference type="EMBL" id="GMI32717.1"/>
    </source>
</evidence>
<feature type="chain" id="PRO_5047165504" description="NadR/Ttd14 AAA domain-containing protein" evidence="1">
    <location>
        <begin position="30"/>
        <end position="258"/>
    </location>
</feature>
<feature type="non-terminal residue" evidence="3">
    <location>
        <position position="258"/>
    </location>
</feature>
<proteinExistence type="predicted"/>
<keyword evidence="1" id="KW-0732">Signal</keyword>